<dbReference type="PANTHER" id="PTHR43399">
    <property type="entry name" value="SUBTILISIN-RELATED"/>
    <property type="match status" value="1"/>
</dbReference>
<dbReference type="Gene3D" id="2.60.40.10">
    <property type="entry name" value="Immunoglobulins"/>
    <property type="match status" value="2"/>
</dbReference>
<keyword evidence="2 6" id="KW-0732">Signal</keyword>
<dbReference type="InterPro" id="IPR008979">
    <property type="entry name" value="Galactose-bd-like_sf"/>
</dbReference>
<dbReference type="InterPro" id="IPR051048">
    <property type="entry name" value="Peptidase_S8/S53_subtilisin"/>
</dbReference>
<dbReference type="SUPFAM" id="SSF52743">
    <property type="entry name" value="Subtilisin-like"/>
    <property type="match status" value="1"/>
</dbReference>
<dbReference type="InterPro" id="IPR000209">
    <property type="entry name" value="Peptidase_S8/S53_dom"/>
</dbReference>
<dbReference type="SUPFAM" id="SSF49265">
    <property type="entry name" value="Fibronectin type III"/>
    <property type="match status" value="2"/>
</dbReference>
<name>A0ABW3GN22_9FLAO</name>
<dbReference type="InterPro" id="IPR036116">
    <property type="entry name" value="FN3_sf"/>
</dbReference>
<evidence type="ECO:0000256" key="6">
    <source>
        <dbReference type="SAM" id="SignalP"/>
    </source>
</evidence>
<dbReference type="SUPFAM" id="SSF49785">
    <property type="entry name" value="Galactose-binding domain-like"/>
    <property type="match status" value="1"/>
</dbReference>
<dbReference type="InterPro" id="IPR026444">
    <property type="entry name" value="Secre_tail"/>
</dbReference>
<dbReference type="PROSITE" id="PS50853">
    <property type="entry name" value="FN3"/>
    <property type="match status" value="2"/>
</dbReference>
<dbReference type="RefSeq" id="WP_379657341.1">
    <property type="nucleotide sequence ID" value="NZ_JBHTIV010000005.1"/>
</dbReference>
<keyword evidence="3 5" id="KW-0378">Hydrolase</keyword>
<feature type="active site" description="Charge relay system" evidence="5">
    <location>
        <position position="356"/>
    </location>
</feature>
<dbReference type="CDD" id="cd00063">
    <property type="entry name" value="FN3"/>
    <property type="match status" value="2"/>
</dbReference>
<dbReference type="SMART" id="SM00060">
    <property type="entry name" value="FN3"/>
    <property type="match status" value="2"/>
</dbReference>
<feature type="active site" description="Charge relay system" evidence="5">
    <location>
        <position position="168"/>
    </location>
</feature>
<evidence type="ECO:0000313" key="8">
    <source>
        <dbReference type="EMBL" id="MFD0932019.1"/>
    </source>
</evidence>
<feature type="chain" id="PRO_5045811306" evidence="6">
    <location>
        <begin position="25"/>
        <end position="1122"/>
    </location>
</feature>
<dbReference type="Pfam" id="PF20009">
    <property type="entry name" value="GEVED"/>
    <property type="match status" value="2"/>
</dbReference>
<keyword evidence="4 5" id="KW-0720">Serine protease</keyword>
<dbReference type="InterPro" id="IPR045474">
    <property type="entry name" value="GEVED"/>
</dbReference>
<dbReference type="Gene3D" id="2.60.120.380">
    <property type="match status" value="1"/>
</dbReference>
<protein>
    <submittedName>
        <fullName evidence="8">GEVED domain-containing protein</fullName>
    </submittedName>
</protein>
<dbReference type="NCBIfam" id="TIGR04183">
    <property type="entry name" value="Por_Secre_tail"/>
    <property type="match status" value="1"/>
</dbReference>
<feature type="domain" description="Fibronectin type-III" evidence="7">
    <location>
        <begin position="796"/>
        <end position="883"/>
    </location>
</feature>
<evidence type="ECO:0000256" key="1">
    <source>
        <dbReference type="ARBA" id="ARBA00022670"/>
    </source>
</evidence>
<evidence type="ECO:0000256" key="4">
    <source>
        <dbReference type="ARBA" id="ARBA00022825"/>
    </source>
</evidence>
<feature type="signal peptide" evidence="6">
    <location>
        <begin position="1"/>
        <end position="24"/>
    </location>
</feature>
<evidence type="ECO:0000256" key="2">
    <source>
        <dbReference type="ARBA" id="ARBA00022729"/>
    </source>
</evidence>
<dbReference type="Gene3D" id="3.40.50.200">
    <property type="entry name" value="Peptidase S8/S53 domain"/>
    <property type="match status" value="1"/>
</dbReference>
<dbReference type="Pfam" id="PF18962">
    <property type="entry name" value="Por_Secre_tail"/>
    <property type="match status" value="1"/>
</dbReference>
<evidence type="ECO:0000259" key="7">
    <source>
        <dbReference type="PROSITE" id="PS50853"/>
    </source>
</evidence>
<dbReference type="InterPro" id="IPR034058">
    <property type="entry name" value="TagA/B/C/D_pept_dom"/>
</dbReference>
<dbReference type="InterPro" id="IPR023828">
    <property type="entry name" value="Peptidase_S8_Ser-AS"/>
</dbReference>
<comment type="caution">
    <text evidence="8">The sequence shown here is derived from an EMBL/GenBank/DDBJ whole genome shotgun (WGS) entry which is preliminary data.</text>
</comment>
<proteinExistence type="inferred from homology"/>
<feature type="domain" description="Fibronectin type-III" evidence="7">
    <location>
        <begin position="559"/>
        <end position="644"/>
    </location>
</feature>
<keyword evidence="1 5" id="KW-0645">Protease</keyword>
<evidence type="ECO:0000256" key="3">
    <source>
        <dbReference type="ARBA" id="ARBA00022801"/>
    </source>
</evidence>
<dbReference type="Pfam" id="PF00082">
    <property type="entry name" value="Peptidase_S8"/>
    <property type="match status" value="1"/>
</dbReference>
<dbReference type="EMBL" id="JBHTIV010000005">
    <property type="protein sequence ID" value="MFD0932019.1"/>
    <property type="molecule type" value="Genomic_DNA"/>
</dbReference>
<evidence type="ECO:0000256" key="5">
    <source>
        <dbReference type="PROSITE-ProRule" id="PRU01240"/>
    </source>
</evidence>
<dbReference type="Proteomes" id="UP001597049">
    <property type="component" value="Unassembled WGS sequence"/>
</dbReference>
<evidence type="ECO:0000313" key="9">
    <source>
        <dbReference type="Proteomes" id="UP001597049"/>
    </source>
</evidence>
<dbReference type="InterPro" id="IPR003961">
    <property type="entry name" value="FN3_dom"/>
</dbReference>
<dbReference type="InterPro" id="IPR013783">
    <property type="entry name" value="Ig-like_fold"/>
</dbReference>
<keyword evidence="9" id="KW-1185">Reference proteome</keyword>
<feature type="active site" description="Charge relay system" evidence="5">
    <location>
        <position position="132"/>
    </location>
</feature>
<comment type="similarity">
    <text evidence="5">Belongs to the peptidase S8 family.</text>
</comment>
<dbReference type="PROSITE" id="PS00138">
    <property type="entry name" value="SUBTILASE_SER"/>
    <property type="match status" value="1"/>
</dbReference>
<dbReference type="Pfam" id="PF00041">
    <property type="entry name" value="fn3"/>
    <property type="match status" value="2"/>
</dbReference>
<gene>
    <name evidence="8" type="ORF">ACFQ0R_05325</name>
</gene>
<dbReference type="PROSITE" id="PS51892">
    <property type="entry name" value="SUBTILASE"/>
    <property type="match status" value="1"/>
</dbReference>
<sequence>MNQKLFTRVSTLAALVGFSFIGLAQTEQQQQEITSRYNKKALSSLKSEFKTKSKQHKLRINQYAISNSFEKELKMKDGSYAELQRIEEDGSLIYYTTYNVAAARSTRANHVNSGGALGLNLDGQNMISYVWDGGHPRVTHQEYDGPGGNNRVSIQDATTEGGVQLNFHAAHVTGTILASGVVANAKGMAPQAKARAYKWNNDLSEATAAASNGMLISNHSYGFNSQSVPDYYFGAYINDSRDWDNLQYNAPYYLMVVAAGNDGTATFNGSPISSSNPEYDKLTGHSVSKNTMVVASAKDANIDDNGNLISVNISSFSSQGPTDDFRIKPDITGNGQGVYSTYDNSDTAYNSISGTSMASPNVAGSLLLLQQHANNTNGNYLKAATLKGIALHTADDAGQTGPDAIFGWGLMNTKKAAEAISENGQAALISELTLMPGETYSVEIESDGINDLLASVSWTDPAGTSTTATNSTVAKLVNDLDIRVTKNTTSYSPWKLTGVNTNARGDNARDTFERVDVSNASGTYTVTVSHKGSLSSGSQNYSLVVTGLTSTPVVCNPTTPTGLAASGIGSTSAMMNWNAVDAATYDVRYRTSGTTTWTTISSANTAATLQSLSPVTSYDVQVRSKCDTENSTYSTTLSFTTTDQQLTYCDSKGNSVADEYIGNFELNTITNSSGGGNGYSDFTNISTDLANGQAYSFTITSTWTGSVYSEGYAIWIDYNNDGDFADAGELVFSKTASKTSSITGSFTVPNTVVEGSTRMRVSMKYNGIPSSCETFSYGEVEDYTVNLSASTADTQAPSTPTALATSNVTETSVNLSWNASTDNVGVDVYEILQGSSVIGTTANTSVEVNGLSAGTTYTFAVRAKDAAGNTSESATLSVTTSSSSVTYCESKGNNSSYEWIDFVGLNNVSKTSANDSGYADNTNLTANLPYGSNTIQISAGFSGQSYTEYWKVWIDYNKNGVFETNELVVSGSSSSAANLSATFSVPTTAVSGSTRMRVSMKYNAAQTACESFSYGEVEDYTVNVGQATSNYTTLNDTEGLGQAETGTYDMELYPNPVKGEVVNLKVSSRTSLSYTLYDISGRQLSHGKVINQSIPLENLSSGVYLIKLDDGQKSFTKKLIKE</sequence>
<dbReference type="PANTHER" id="PTHR43399:SF5">
    <property type="entry name" value="PEPTIDASE S8 FAMILY WITH PROTEASE-ASSOCIATED DOMAIN"/>
    <property type="match status" value="1"/>
</dbReference>
<dbReference type="InterPro" id="IPR036852">
    <property type="entry name" value="Peptidase_S8/S53_dom_sf"/>
</dbReference>
<organism evidence="8 9">
    <name type="scientific">Psychroflexus salinarum</name>
    <dbReference type="NCBI Taxonomy" id="546024"/>
    <lineage>
        <taxon>Bacteria</taxon>
        <taxon>Pseudomonadati</taxon>
        <taxon>Bacteroidota</taxon>
        <taxon>Flavobacteriia</taxon>
        <taxon>Flavobacteriales</taxon>
        <taxon>Flavobacteriaceae</taxon>
        <taxon>Psychroflexus</taxon>
    </lineage>
</organism>
<accession>A0ABW3GN22</accession>
<dbReference type="CDD" id="cd04842">
    <property type="entry name" value="Peptidases_S8_Kp43_protease"/>
    <property type="match status" value="1"/>
</dbReference>
<reference evidence="9" key="1">
    <citation type="journal article" date="2019" name="Int. J. Syst. Evol. Microbiol.">
        <title>The Global Catalogue of Microorganisms (GCM) 10K type strain sequencing project: providing services to taxonomists for standard genome sequencing and annotation.</title>
        <authorList>
            <consortium name="The Broad Institute Genomics Platform"/>
            <consortium name="The Broad Institute Genome Sequencing Center for Infectious Disease"/>
            <person name="Wu L."/>
            <person name="Ma J."/>
        </authorList>
    </citation>
    <scope>NUCLEOTIDE SEQUENCE [LARGE SCALE GENOMIC DNA]</scope>
    <source>
        <strain evidence="9">CCUG 56752</strain>
    </source>
</reference>